<comment type="caution">
    <text evidence="2">The sequence shown here is derived from an EMBL/GenBank/DDBJ whole genome shotgun (WGS) entry which is preliminary data.</text>
</comment>
<evidence type="ECO:0000313" key="2">
    <source>
        <dbReference type="EMBL" id="TDG73248.1"/>
    </source>
</evidence>
<dbReference type="InterPro" id="IPR025272">
    <property type="entry name" value="SocA_Panacea"/>
</dbReference>
<dbReference type="RefSeq" id="WP_010620289.1">
    <property type="nucleotide sequence ID" value="NZ_PUFO01000088.1"/>
</dbReference>
<dbReference type="OrthoDB" id="9799173at2"/>
<proteinExistence type="predicted"/>
<name>A0A4R5NHD8_9LACO</name>
<evidence type="ECO:0000313" key="3">
    <source>
        <dbReference type="Proteomes" id="UP000294854"/>
    </source>
</evidence>
<keyword evidence="3" id="KW-1185">Reference proteome</keyword>
<accession>A0A4R5NHD8</accession>
<feature type="domain" description="Antitoxin SocA-like Panacea" evidence="1">
    <location>
        <begin position="26"/>
        <end position="125"/>
    </location>
</feature>
<dbReference type="STRING" id="1122149.FD44_GL000845"/>
<dbReference type="AlphaFoldDB" id="A0A4R5NHD8"/>
<organism evidence="2 3">
    <name type="scientific">Secundilactobacillus malefermentans</name>
    <dbReference type="NCBI Taxonomy" id="176292"/>
    <lineage>
        <taxon>Bacteria</taxon>
        <taxon>Bacillati</taxon>
        <taxon>Bacillota</taxon>
        <taxon>Bacilli</taxon>
        <taxon>Lactobacillales</taxon>
        <taxon>Lactobacillaceae</taxon>
        <taxon>Secundilactobacillus</taxon>
    </lineage>
</organism>
<reference evidence="2 3" key="1">
    <citation type="journal article" date="2019" name="Appl. Microbiol. Biotechnol.">
        <title>Uncovering carbohydrate metabolism through a genotype-phenotype association study of 56 lactic acid bacteria genomes.</title>
        <authorList>
            <person name="Buron-Moles G."/>
            <person name="Chailyan A."/>
            <person name="Dolejs I."/>
            <person name="Forster J."/>
            <person name="Miks M.H."/>
        </authorList>
    </citation>
    <scope>NUCLEOTIDE SEQUENCE [LARGE SCALE GENOMIC DNA]</scope>
    <source>
        <strain evidence="2 3">ATCC 49373</strain>
    </source>
</reference>
<gene>
    <name evidence="2" type="ORF">C5L31_002010</name>
</gene>
<dbReference type="Proteomes" id="UP000294854">
    <property type="component" value="Unassembled WGS sequence"/>
</dbReference>
<protein>
    <recommendedName>
        <fullName evidence="1">Antitoxin SocA-like Panacea domain-containing protein</fullName>
    </recommendedName>
</protein>
<evidence type="ECO:0000259" key="1">
    <source>
        <dbReference type="Pfam" id="PF13274"/>
    </source>
</evidence>
<sequence length="157" mass="18221">MTTELSIQDVADWFIDNGNDITPKKLQKMLYYAYAWALVFFNDDQKDLRTKLFDENFEAWVHGPVNRKIYAEYRDYGYGVINPESKSDAEVISDDVLDLLKQINEIYGPYNGNELERLTHSESPWINARGDAKPLDSSTNKLSDEDMFDFYGKKLIA</sequence>
<dbReference type="EMBL" id="PUFO01000088">
    <property type="protein sequence ID" value="TDG73248.1"/>
    <property type="molecule type" value="Genomic_DNA"/>
</dbReference>
<dbReference type="Pfam" id="PF13274">
    <property type="entry name" value="SocA_Panacea"/>
    <property type="match status" value="1"/>
</dbReference>